<protein>
    <recommendedName>
        <fullName evidence="2">Glycosyltransferase 2-like domain-containing protein</fullName>
    </recommendedName>
</protein>
<reference evidence="1" key="1">
    <citation type="journal article" date="2020" name="Nature">
        <title>Giant virus diversity and host interactions through global metagenomics.</title>
        <authorList>
            <person name="Schulz F."/>
            <person name="Roux S."/>
            <person name="Paez-Espino D."/>
            <person name="Jungbluth S."/>
            <person name="Walsh D.A."/>
            <person name="Denef V.J."/>
            <person name="McMahon K.D."/>
            <person name="Konstantinidis K.T."/>
            <person name="Eloe-Fadrosh E.A."/>
            <person name="Kyrpides N.C."/>
            <person name="Woyke T."/>
        </authorList>
    </citation>
    <scope>NUCLEOTIDE SEQUENCE</scope>
    <source>
        <strain evidence="1">GVMAG-M-3300023174-3</strain>
    </source>
</reference>
<sequence>MDELVEVDIGKVCVVIASHISSPHRIEYLKECIASLASQKFPVSIYLSISFDNLNIETMFRECILAAHSKLYIYIRRQKTPQMKHIQWVLPELLKNGESWVLFCDDDDAYRPNRTQTFAQLFAKGLHAVAKLDASATFAGVYESTFGKNHREQRHEFWCYGIHISILQLFYERIQSYNDVIQHKCCDIVFGDFLRRLGDNYLFVETKENLYDYRVENNSDSITGKIKTNPLRYSDGDPPSIFDTQFSDYVVNWNQALYDNIEYYMHDTFLRTVVGTEFDDILKFEFKNHYALLPYIDDAHIHVLRNQYDYLRKMCSAVYDIGL</sequence>
<organism evidence="1">
    <name type="scientific">viral metagenome</name>
    <dbReference type="NCBI Taxonomy" id="1070528"/>
    <lineage>
        <taxon>unclassified sequences</taxon>
        <taxon>metagenomes</taxon>
        <taxon>organismal metagenomes</taxon>
    </lineage>
</organism>
<dbReference type="InterPro" id="IPR029044">
    <property type="entry name" value="Nucleotide-diphossugar_trans"/>
</dbReference>
<name>A0A6C0DNQ7_9ZZZZ</name>
<dbReference type="SUPFAM" id="SSF53448">
    <property type="entry name" value="Nucleotide-diphospho-sugar transferases"/>
    <property type="match status" value="1"/>
</dbReference>
<dbReference type="AlphaFoldDB" id="A0A6C0DNQ7"/>
<evidence type="ECO:0008006" key="2">
    <source>
        <dbReference type="Google" id="ProtNLM"/>
    </source>
</evidence>
<dbReference type="EMBL" id="MN739652">
    <property type="protein sequence ID" value="QHT18237.1"/>
    <property type="molecule type" value="Genomic_DNA"/>
</dbReference>
<evidence type="ECO:0000313" key="1">
    <source>
        <dbReference type="EMBL" id="QHT18237.1"/>
    </source>
</evidence>
<proteinExistence type="predicted"/>
<accession>A0A6C0DNQ7</accession>